<feature type="region of interest" description="Disordered" evidence="1">
    <location>
        <begin position="79"/>
        <end position="104"/>
    </location>
</feature>
<organism evidence="2 3">
    <name type="scientific">Umbelopsis vinacea</name>
    <dbReference type="NCBI Taxonomy" id="44442"/>
    <lineage>
        <taxon>Eukaryota</taxon>
        <taxon>Fungi</taxon>
        <taxon>Fungi incertae sedis</taxon>
        <taxon>Mucoromycota</taxon>
        <taxon>Mucoromycotina</taxon>
        <taxon>Umbelopsidomycetes</taxon>
        <taxon>Umbelopsidales</taxon>
        <taxon>Umbelopsidaceae</taxon>
        <taxon>Umbelopsis</taxon>
    </lineage>
</organism>
<dbReference type="AlphaFoldDB" id="A0A8H7UJR7"/>
<keyword evidence="3" id="KW-1185">Reference proteome</keyword>
<name>A0A8H7UJR7_9FUNG</name>
<dbReference type="Pfam" id="PF10224">
    <property type="entry name" value="DUF2205"/>
    <property type="match status" value="1"/>
</dbReference>
<gene>
    <name evidence="2" type="ORF">INT44_009312</name>
</gene>
<reference evidence="2" key="1">
    <citation type="submission" date="2020-12" db="EMBL/GenBank/DDBJ databases">
        <title>Metabolic potential, ecology and presence of endohyphal bacteria is reflected in genomic diversity of Mucoromycotina.</title>
        <authorList>
            <person name="Muszewska A."/>
            <person name="Okrasinska A."/>
            <person name="Steczkiewicz K."/>
            <person name="Drgas O."/>
            <person name="Orlowska M."/>
            <person name="Perlinska-Lenart U."/>
            <person name="Aleksandrzak-Piekarczyk T."/>
            <person name="Szatraj K."/>
            <person name="Zielenkiewicz U."/>
            <person name="Pilsyk S."/>
            <person name="Malc E."/>
            <person name="Mieczkowski P."/>
            <person name="Kruszewska J.S."/>
            <person name="Biernat P."/>
            <person name="Pawlowska J."/>
        </authorList>
    </citation>
    <scope>NUCLEOTIDE SEQUENCE</scope>
    <source>
        <strain evidence="2">WA0000051536</strain>
    </source>
</reference>
<dbReference type="OrthoDB" id="2376684at2759"/>
<evidence type="ECO:0000256" key="1">
    <source>
        <dbReference type="SAM" id="MobiDB-lite"/>
    </source>
</evidence>
<dbReference type="EMBL" id="JAEPRA010000006">
    <property type="protein sequence ID" value="KAG2184297.1"/>
    <property type="molecule type" value="Genomic_DNA"/>
</dbReference>
<dbReference type="Gene3D" id="1.20.5.170">
    <property type="match status" value="1"/>
</dbReference>
<sequence>MTEPTWDEEDSGEREHLKSCSKVLELQGSLRALISRVDSAQSEYQSLSHENQMLQKYINNSLTSTAVFGATGGAIGNLSTQGSTGSSILDASSGKPANSSNTSR</sequence>
<evidence type="ECO:0000313" key="2">
    <source>
        <dbReference type="EMBL" id="KAG2184297.1"/>
    </source>
</evidence>
<evidence type="ECO:0000313" key="3">
    <source>
        <dbReference type="Proteomes" id="UP000612746"/>
    </source>
</evidence>
<comment type="caution">
    <text evidence="2">The sequence shown here is derived from an EMBL/GenBank/DDBJ whole genome shotgun (WGS) entry which is preliminary data.</text>
</comment>
<dbReference type="Proteomes" id="UP000612746">
    <property type="component" value="Unassembled WGS sequence"/>
</dbReference>
<accession>A0A8H7UJR7</accession>
<protein>
    <submittedName>
        <fullName evidence="2">Uncharacterized protein</fullName>
    </submittedName>
</protein>
<proteinExistence type="predicted"/>
<dbReference type="InterPro" id="IPR019357">
    <property type="entry name" value="SCOC"/>
</dbReference>